<sequence>MSRTEFKHSILWMNIGEVSIVSGEIALSVYRSALLRLAAVCSSFTFQRLKPAI</sequence>
<accession>A0A1G9U4W7</accession>
<organism evidence="1 2">
    <name type="scientific">Acetanaerobacterium elongatum</name>
    <dbReference type="NCBI Taxonomy" id="258515"/>
    <lineage>
        <taxon>Bacteria</taxon>
        <taxon>Bacillati</taxon>
        <taxon>Bacillota</taxon>
        <taxon>Clostridia</taxon>
        <taxon>Eubacteriales</taxon>
        <taxon>Oscillospiraceae</taxon>
        <taxon>Acetanaerobacterium</taxon>
    </lineage>
</organism>
<proteinExistence type="predicted"/>
<dbReference type="Proteomes" id="UP000199182">
    <property type="component" value="Unassembled WGS sequence"/>
</dbReference>
<evidence type="ECO:0000313" key="1">
    <source>
        <dbReference type="EMBL" id="SDM54635.1"/>
    </source>
</evidence>
<reference evidence="1 2" key="1">
    <citation type="submission" date="2016-10" db="EMBL/GenBank/DDBJ databases">
        <authorList>
            <person name="de Groot N.N."/>
        </authorList>
    </citation>
    <scope>NUCLEOTIDE SEQUENCE [LARGE SCALE GENOMIC DNA]</scope>
    <source>
        <strain evidence="1 2">CGMCC 1.5012</strain>
    </source>
</reference>
<dbReference type="EMBL" id="FNID01000001">
    <property type="protein sequence ID" value="SDM54635.1"/>
    <property type="molecule type" value="Genomic_DNA"/>
</dbReference>
<gene>
    <name evidence="1" type="ORF">SAMN05192585_10168</name>
</gene>
<dbReference type="STRING" id="258515.SAMN05192585_10168"/>
<name>A0A1G9U4W7_9FIRM</name>
<dbReference type="AlphaFoldDB" id="A0A1G9U4W7"/>
<protein>
    <submittedName>
        <fullName evidence="1">Uncharacterized protein</fullName>
    </submittedName>
</protein>
<evidence type="ECO:0000313" key="2">
    <source>
        <dbReference type="Proteomes" id="UP000199182"/>
    </source>
</evidence>
<keyword evidence="2" id="KW-1185">Reference proteome</keyword>